<accession>A0A426WW54</accession>
<evidence type="ECO:0000313" key="2">
    <source>
        <dbReference type="EMBL" id="RRT31459.1"/>
    </source>
</evidence>
<organism evidence="2 3">
    <name type="scientific">Ensete ventricosum</name>
    <name type="common">Abyssinian banana</name>
    <name type="synonym">Musa ensete</name>
    <dbReference type="NCBI Taxonomy" id="4639"/>
    <lineage>
        <taxon>Eukaryota</taxon>
        <taxon>Viridiplantae</taxon>
        <taxon>Streptophyta</taxon>
        <taxon>Embryophyta</taxon>
        <taxon>Tracheophyta</taxon>
        <taxon>Spermatophyta</taxon>
        <taxon>Magnoliopsida</taxon>
        <taxon>Liliopsida</taxon>
        <taxon>Zingiberales</taxon>
        <taxon>Musaceae</taxon>
        <taxon>Ensete</taxon>
    </lineage>
</organism>
<evidence type="ECO:0000313" key="3">
    <source>
        <dbReference type="Proteomes" id="UP000287651"/>
    </source>
</evidence>
<dbReference type="Proteomes" id="UP000287651">
    <property type="component" value="Unassembled WGS sequence"/>
</dbReference>
<protein>
    <submittedName>
        <fullName evidence="2">Uncharacterized protein</fullName>
    </submittedName>
</protein>
<name>A0A426WW54_ENSVE</name>
<dbReference type="EMBL" id="AMZH03039522">
    <property type="protein sequence ID" value="RRT31459.1"/>
    <property type="molecule type" value="Genomic_DNA"/>
</dbReference>
<sequence length="177" mass="20782">MNIIPLIIKKDAPPWPSETIALMATMSSTPNRGQMFIFGVDTSIVGVSTILMQDGQWHKEVKWAPKNHHSYPPRTQIRLRPLEILLEDSPHSKRRQDYYYRATTFVIKKEKPVLYIGETKKKRKSNKILKKGKGKERPGKTKVTKKYPTKDKGQCFHYRQDGHWKRNYKDYLAEKAR</sequence>
<proteinExistence type="predicted"/>
<comment type="caution">
    <text evidence="2">The sequence shown here is derived from an EMBL/GenBank/DDBJ whole genome shotgun (WGS) entry which is preliminary data.</text>
</comment>
<dbReference type="AlphaFoldDB" id="A0A426WW54"/>
<gene>
    <name evidence="2" type="ORF">B296_00051430</name>
</gene>
<feature type="compositionally biased region" description="Basic residues" evidence="1">
    <location>
        <begin position="124"/>
        <end position="147"/>
    </location>
</feature>
<reference evidence="2 3" key="1">
    <citation type="journal article" date="2014" name="Agronomy (Basel)">
        <title>A Draft Genome Sequence for Ensete ventricosum, the Drought-Tolerant Tree Against Hunger.</title>
        <authorList>
            <person name="Harrison J."/>
            <person name="Moore K.A."/>
            <person name="Paszkiewicz K."/>
            <person name="Jones T."/>
            <person name="Grant M."/>
            <person name="Ambacheew D."/>
            <person name="Muzemil S."/>
            <person name="Studholme D.J."/>
        </authorList>
    </citation>
    <scope>NUCLEOTIDE SEQUENCE [LARGE SCALE GENOMIC DNA]</scope>
</reference>
<feature type="region of interest" description="Disordered" evidence="1">
    <location>
        <begin position="124"/>
        <end position="155"/>
    </location>
</feature>
<evidence type="ECO:0000256" key="1">
    <source>
        <dbReference type="SAM" id="MobiDB-lite"/>
    </source>
</evidence>